<organism evidence="8 9">
    <name type="scientific">Pyrocoelia pectoralis</name>
    <dbReference type="NCBI Taxonomy" id="417401"/>
    <lineage>
        <taxon>Eukaryota</taxon>
        <taxon>Metazoa</taxon>
        <taxon>Ecdysozoa</taxon>
        <taxon>Arthropoda</taxon>
        <taxon>Hexapoda</taxon>
        <taxon>Insecta</taxon>
        <taxon>Pterygota</taxon>
        <taxon>Neoptera</taxon>
        <taxon>Endopterygota</taxon>
        <taxon>Coleoptera</taxon>
        <taxon>Polyphaga</taxon>
        <taxon>Elateriformia</taxon>
        <taxon>Elateroidea</taxon>
        <taxon>Lampyridae</taxon>
        <taxon>Lampyrinae</taxon>
        <taxon>Pyrocoelia</taxon>
    </lineage>
</organism>
<dbReference type="FunFam" id="3.90.780.10:FF:000001">
    <property type="entry name" value="NT5E isoform 3"/>
    <property type="match status" value="1"/>
</dbReference>
<evidence type="ECO:0000256" key="4">
    <source>
        <dbReference type="ARBA" id="ARBA00022723"/>
    </source>
</evidence>
<dbReference type="GO" id="GO:0006196">
    <property type="term" value="P:AMP catabolic process"/>
    <property type="evidence" value="ECO:0007669"/>
    <property type="project" value="TreeGrafter"/>
</dbReference>
<comment type="caution">
    <text evidence="8">The sequence shown here is derived from an EMBL/GenBank/DDBJ whole genome shotgun (WGS) entry which is preliminary data.</text>
</comment>
<dbReference type="SUPFAM" id="SSF55816">
    <property type="entry name" value="5'-nucleotidase (syn. UDP-sugar hydrolase), C-terminal domain"/>
    <property type="match status" value="1"/>
</dbReference>
<accession>A0AAN7V7M0</accession>
<dbReference type="AlphaFoldDB" id="A0AAN7V7M0"/>
<dbReference type="PANTHER" id="PTHR11575:SF24">
    <property type="entry name" value="5'-NUCLEOTIDASE"/>
    <property type="match status" value="1"/>
</dbReference>
<proteinExistence type="inferred from homology"/>
<dbReference type="InterPro" id="IPR006179">
    <property type="entry name" value="5_nucleotidase/apyrase"/>
</dbReference>
<gene>
    <name evidence="8" type="ORF">RI129_010245</name>
</gene>
<dbReference type="GO" id="GO:0000166">
    <property type="term" value="F:nucleotide binding"/>
    <property type="evidence" value="ECO:0007669"/>
    <property type="project" value="UniProtKB-KW"/>
</dbReference>
<evidence type="ECO:0000256" key="2">
    <source>
        <dbReference type="ARBA" id="ARBA00006654"/>
    </source>
</evidence>
<comment type="similarity">
    <text evidence="2">Belongs to the 5'-nucleotidase family.</text>
</comment>
<evidence type="ECO:0000259" key="7">
    <source>
        <dbReference type="Pfam" id="PF02872"/>
    </source>
</evidence>
<dbReference type="Gene3D" id="3.90.780.10">
    <property type="entry name" value="5'-Nucleotidase, C-terminal domain"/>
    <property type="match status" value="1"/>
</dbReference>
<reference evidence="8 9" key="1">
    <citation type="journal article" date="2024" name="Insects">
        <title>An Improved Chromosome-Level Genome Assembly of the Firefly Pyrocoelia pectoralis.</title>
        <authorList>
            <person name="Fu X."/>
            <person name="Meyer-Rochow V.B."/>
            <person name="Ballantyne L."/>
            <person name="Zhu X."/>
        </authorList>
    </citation>
    <scope>NUCLEOTIDE SEQUENCE [LARGE SCALE GENOMIC DNA]</scope>
    <source>
        <strain evidence="8">XCY_ONT2</strain>
    </source>
</reference>
<dbReference type="InterPro" id="IPR008334">
    <property type="entry name" value="5'-Nucleotdase_C"/>
</dbReference>
<evidence type="ECO:0000256" key="3">
    <source>
        <dbReference type="ARBA" id="ARBA00012643"/>
    </source>
</evidence>
<dbReference type="GO" id="GO:0008253">
    <property type="term" value="F:5'-nucleotidase activity"/>
    <property type="evidence" value="ECO:0007669"/>
    <property type="project" value="UniProtKB-EC"/>
</dbReference>
<dbReference type="EC" id="3.1.3.5" evidence="3"/>
<evidence type="ECO:0000256" key="1">
    <source>
        <dbReference type="ARBA" id="ARBA00000815"/>
    </source>
</evidence>
<protein>
    <recommendedName>
        <fullName evidence="3">5'-nucleotidase</fullName>
        <ecNumber evidence="3">3.1.3.5</ecNumber>
    </recommendedName>
</protein>
<keyword evidence="4" id="KW-0479">Metal-binding</keyword>
<evidence type="ECO:0000313" key="8">
    <source>
        <dbReference type="EMBL" id="KAK5641698.1"/>
    </source>
</evidence>
<dbReference type="Proteomes" id="UP001329430">
    <property type="component" value="Chromosome 7"/>
</dbReference>
<evidence type="ECO:0000256" key="6">
    <source>
        <dbReference type="ARBA" id="ARBA00022801"/>
    </source>
</evidence>
<evidence type="ECO:0000313" key="9">
    <source>
        <dbReference type="Proteomes" id="UP001329430"/>
    </source>
</evidence>
<dbReference type="GO" id="GO:0005886">
    <property type="term" value="C:plasma membrane"/>
    <property type="evidence" value="ECO:0007669"/>
    <property type="project" value="TreeGrafter"/>
</dbReference>
<dbReference type="EMBL" id="JAVRBK010000007">
    <property type="protein sequence ID" value="KAK5641698.1"/>
    <property type="molecule type" value="Genomic_DNA"/>
</dbReference>
<comment type="catalytic activity">
    <reaction evidence="1">
        <text>a ribonucleoside 5'-phosphate + H2O = a ribonucleoside + phosphate</text>
        <dbReference type="Rhea" id="RHEA:12484"/>
        <dbReference type="ChEBI" id="CHEBI:15377"/>
        <dbReference type="ChEBI" id="CHEBI:18254"/>
        <dbReference type="ChEBI" id="CHEBI:43474"/>
        <dbReference type="ChEBI" id="CHEBI:58043"/>
        <dbReference type="EC" id="3.1.3.5"/>
    </reaction>
</comment>
<keyword evidence="6" id="KW-0378">Hydrolase</keyword>
<dbReference type="GO" id="GO:0046872">
    <property type="term" value="F:metal ion binding"/>
    <property type="evidence" value="ECO:0007669"/>
    <property type="project" value="UniProtKB-KW"/>
</dbReference>
<evidence type="ECO:0000256" key="5">
    <source>
        <dbReference type="ARBA" id="ARBA00022741"/>
    </source>
</evidence>
<dbReference type="InterPro" id="IPR036907">
    <property type="entry name" value="5'-Nucleotdase_C_sf"/>
</dbReference>
<dbReference type="Pfam" id="PF02872">
    <property type="entry name" value="5_nucleotid_C"/>
    <property type="match status" value="1"/>
</dbReference>
<keyword evidence="9" id="KW-1185">Reference proteome</keyword>
<sequence length="293" mass="33220">MGRLNVEFDDNGDVVTYSGQPQLLNSLIDQEKDVLDLLEKYRPEVRQLEEEVLGRTKVFLDGTPENCRRKECNLGNLITDAFVAYHSERYHGKYWTDAPIGIYNGGAIRNNIDPVNGTIKGSDLISAFPYNDLVYSMSLSGTDLLHTLEQGVRSNGETSYGEFLQVSGIRYRFDLSKPVGSRIVEAKSRCGSCNIPIYEQINPNKQYRIITREFITNGGDGHTTLKHKGYDKEVEDLNEFEIASWYIKKMSLILVGEDERVLKEEKSKAYICAQSVSLMIFASLFLCVYHNAK</sequence>
<dbReference type="PRINTS" id="PR01607">
    <property type="entry name" value="APYRASEFAMLY"/>
</dbReference>
<dbReference type="PANTHER" id="PTHR11575">
    <property type="entry name" value="5'-NUCLEOTIDASE-RELATED"/>
    <property type="match status" value="1"/>
</dbReference>
<keyword evidence="5" id="KW-0547">Nucleotide-binding</keyword>
<feature type="domain" description="5'-Nucleotidase C-terminal" evidence="7">
    <location>
        <begin position="52"/>
        <end position="226"/>
    </location>
</feature>
<name>A0AAN7V7M0_9COLE</name>